<name>A0A383D2K1_9ZZZZ</name>
<dbReference type="Gene3D" id="1.20.1330.10">
    <property type="entry name" value="f41 fragment of flagellin, N-terminal domain"/>
    <property type="match status" value="1"/>
</dbReference>
<dbReference type="InterPro" id="IPR001492">
    <property type="entry name" value="Flagellin"/>
</dbReference>
<evidence type="ECO:0000259" key="1">
    <source>
        <dbReference type="Pfam" id="PF00669"/>
    </source>
</evidence>
<dbReference type="InterPro" id="IPR001029">
    <property type="entry name" value="Flagellin_N"/>
</dbReference>
<dbReference type="Pfam" id="PF00669">
    <property type="entry name" value="Flagellin_N"/>
    <property type="match status" value="1"/>
</dbReference>
<evidence type="ECO:0000313" key="2">
    <source>
        <dbReference type="EMBL" id="SVE38483.1"/>
    </source>
</evidence>
<dbReference type="PANTHER" id="PTHR42792:SF2">
    <property type="entry name" value="FLAGELLIN"/>
    <property type="match status" value="1"/>
</dbReference>
<dbReference type="PRINTS" id="PR00207">
    <property type="entry name" value="FLAGELLIN"/>
</dbReference>
<dbReference type="EMBL" id="UINC01213618">
    <property type="protein sequence ID" value="SVE38483.1"/>
    <property type="molecule type" value="Genomic_DNA"/>
</dbReference>
<accession>A0A383D2K1</accession>
<dbReference type="GO" id="GO:0005198">
    <property type="term" value="F:structural molecule activity"/>
    <property type="evidence" value="ECO:0007669"/>
    <property type="project" value="InterPro"/>
</dbReference>
<protein>
    <recommendedName>
        <fullName evidence="1">Flagellin N-terminal domain-containing protein</fullName>
    </recommendedName>
</protein>
<dbReference type="GO" id="GO:0009288">
    <property type="term" value="C:bacterial-type flagellum"/>
    <property type="evidence" value="ECO:0007669"/>
    <property type="project" value="InterPro"/>
</dbReference>
<reference evidence="2" key="1">
    <citation type="submission" date="2018-05" db="EMBL/GenBank/DDBJ databases">
        <authorList>
            <person name="Lanie J.A."/>
            <person name="Ng W.-L."/>
            <person name="Kazmierczak K.M."/>
            <person name="Andrzejewski T.M."/>
            <person name="Davidsen T.M."/>
            <person name="Wayne K.J."/>
            <person name="Tettelin H."/>
            <person name="Glass J.I."/>
            <person name="Rusch D."/>
            <person name="Podicherti R."/>
            <person name="Tsui H.-C.T."/>
            <person name="Winkler M.E."/>
        </authorList>
    </citation>
    <scope>NUCLEOTIDE SEQUENCE</scope>
</reference>
<proteinExistence type="predicted"/>
<organism evidence="2">
    <name type="scientific">marine metagenome</name>
    <dbReference type="NCBI Taxonomy" id="408172"/>
    <lineage>
        <taxon>unclassified sequences</taxon>
        <taxon>metagenomes</taxon>
        <taxon>ecological metagenomes</taxon>
    </lineage>
</organism>
<feature type="domain" description="Flagellin N-terminal" evidence="1">
    <location>
        <begin position="4"/>
        <end position="141"/>
    </location>
</feature>
<dbReference type="PANTHER" id="PTHR42792">
    <property type="entry name" value="FLAGELLIN"/>
    <property type="match status" value="1"/>
</dbReference>
<sequence length="143" mass="15589">MTVINTNTNALLTQSALKSNERHMTNAMERLSTGTRINAAKDDAAGLAIGSRMSAQIRGLNMAVRNANDGISMIQSADGATVEIGNMLQRMRELSVQAQNGTYTAATDLAYLQKEFWQLQAEIERIADNTQWNGKDILKGTAQ</sequence>
<feature type="non-terminal residue" evidence="2">
    <location>
        <position position="143"/>
    </location>
</feature>
<dbReference type="AlphaFoldDB" id="A0A383D2K1"/>
<dbReference type="SUPFAM" id="SSF64518">
    <property type="entry name" value="Phase 1 flagellin"/>
    <property type="match status" value="1"/>
</dbReference>
<gene>
    <name evidence="2" type="ORF">METZ01_LOCUS491337</name>
</gene>